<protein>
    <recommendedName>
        <fullName evidence="1">STAS domain-containing protein</fullName>
    </recommendedName>
</protein>
<dbReference type="SUPFAM" id="SSF52091">
    <property type="entry name" value="SpoIIaa-like"/>
    <property type="match status" value="1"/>
</dbReference>
<evidence type="ECO:0000313" key="3">
    <source>
        <dbReference type="Proteomes" id="UP001162834"/>
    </source>
</evidence>
<dbReference type="PROSITE" id="PS50801">
    <property type="entry name" value="STAS"/>
    <property type="match status" value="1"/>
</dbReference>
<reference evidence="2" key="1">
    <citation type="journal article" date="2022" name="Int. J. Syst. Evol. Microbiol.">
        <title>Pseudomonas aegrilactucae sp. nov. and Pseudomonas morbosilactucae sp. nov., pathogens causing bacterial rot of lettuce in Japan.</title>
        <authorList>
            <person name="Sawada H."/>
            <person name="Fujikawa T."/>
            <person name="Satou M."/>
        </authorList>
    </citation>
    <scope>NUCLEOTIDE SEQUENCE</scope>
    <source>
        <strain evidence="2">0166_1</strain>
    </source>
</reference>
<proteinExistence type="predicted"/>
<dbReference type="KEGG" id="sbae:DSM104329_04032"/>
<name>A0A9E6Y009_9ACTN</name>
<dbReference type="InterPro" id="IPR036513">
    <property type="entry name" value="STAS_dom_sf"/>
</dbReference>
<dbReference type="RefSeq" id="WP_259311664.1">
    <property type="nucleotide sequence ID" value="NZ_CP087164.1"/>
</dbReference>
<dbReference type="InterPro" id="IPR002645">
    <property type="entry name" value="STAS_dom"/>
</dbReference>
<evidence type="ECO:0000313" key="2">
    <source>
        <dbReference type="EMBL" id="UGS37614.1"/>
    </source>
</evidence>
<sequence>MRSATDTFEVDLEARTGEVWVLPRGELDIDTADEMDHSLSIALASEAERVVIDLRGLDFLDSTGLRSIVSACMGPDGPRIELMPGSRSVQGVFNVSGLAAELSWRPDDGR</sequence>
<dbReference type="AlphaFoldDB" id="A0A9E6Y009"/>
<feature type="domain" description="STAS" evidence="1">
    <location>
        <begin position="8"/>
        <end position="110"/>
    </location>
</feature>
<gene>
    <name evidence="2" type="ORF">DSM104329_04032</name>
</gene>
<dbReference type="EMBL" id="CP087164">
    <property type="protein sequence ID" value="UGS37614.1"/>
    <property type="molecule type" value="Genomic_DNA"/>
</dbReference>
<dbReference type="Proteomes" id="UP001162834">
    <property type="component" value="Chromosome"/>
</dbReference>
<accession>A0A9E6Y009</accession>
<dbReference type="Pfam" id="PF01740">
    <property type="entry name" value="STAS"/>
    <property type="match status" value="1"/>
</dbReference>
<keyword evidence="3" id="KW-1185">Reference proteome</keyword>
<dbReference type="CDD" id="cd07043">
    <property type="entry name" value="STAS_anti-anti-sigma_factors"/>
    <property type="match status" value="1"/>
</dbReference>
<organism evidence="2 3">
    <name type="scientific">Capillimicrobium parvum</name>
    <dbReference type="NCBI Taxonomy" id="2884022"/>
    <lineage>
        <taxon>Bacteria</taxon>
        <taxon>Bacillati</taxon>
        <taxon>Actinomycetota</taxon>
        <taxon>Thermoleophilia</taxon>
        <taxon>Solirubrobacterales</taxon>
        <taxon>Capillimicrobiaceae</taxon>
        <taxon>Capillimicrobium</taxon>
    </lineage>
</organism>
<dbReference type="Gene3D" id="3.30.750.24">
    <property type="entry name" value="STAS domain"/>
    <property type="match status" value="1"/>
</dbReference>
<evidence type="ECO:0000259" key="1">
    <source>
        <dbReference type="PROSITE" id="PS50801"/>
    </source>
</evidence>